<gene>
    <name evidence="2" type="ORF">DRB17_00470</name>
</gene>
<accession>A0A369TIH7</accession>
<name>A0A369TIH7_9PROT</name>
<feature type="transmembrane region" description="Helical" evidence="1">
    <location>
        <begin position="34"/>
        <end position="62"/>
    </location>
</feature>
<dbReference type="EMBL" id="QPMH01000001">
    <property type="protein sequence ID" value="RDD63937.1"/>
    <property type="molecule type" value="Genomic_DNA"/>
</dbReference>
<keyword evidence="1" id="KW-1133">Transmembrane helix</keyword>
<evidence type="ECO:0000313" key="2">
    <source>
        <dbReference type="EMBL" id="RDD63937.1"/>
    </source>
</evidence>
<dbReference type="Proteomes" id="UP000253941">
    <property type="component" value="Unassembled WGS sequence"/>
</dbReference>
<dbReference type="AlphaFoldDB" id="A0A369TIH7"/>
<keyword evidence="1" id="KW-0812">Transmembrane</keyword>
<proteinExistence type="predicted"/>
<sequence length="91" mass="10837">MQRLRSYLEDTTRRLVQAIGRIKRHRNPWVRRGVAGLLILGGLLGFLPVLGVWMLPLGLIILSDEVSWLRRFRRRVHVWLLARYRRVRKPS</sequence>
<reference evidence="2 3" key="1">
    <citation type="submission" date="2018-07" db="EMBL/GenBank/DDBJ databases">
        <title>Venubactetium sediminum gen. nov., sp. nov., isolated from a marine solar saltern.</title>
        <authorList>
            <person name="Wang S."/>
        </authorList>
    </citation>
    <scope>NUCLEOTIDE SEQUENCE [LARGE SCALE GENOMIC DNA]</scope>
    <source>
        <strain evidence="2 3">WD2A32</strain>
    </source>
</reference>
<keyword evidence="3" id="KW-1185">Reference proteome</keyword>
<protein>
    <recommendedName>
        <fullName evidence="4">Tryptophan synthase subunit beta</fullName>
    </recommendedName>
</protein>
<evidence type="ECO:0008006" key="4">
    <source>
        <dbReference type="Google" id="ProtNLM"/>
    </source>
</evidence>
<comment type="caution">
    <text evidence="2">The sequence shown here is derived from an EMBL/GenBank/DDBJ whole genome shotgun (WGS) entry which is preliminary data.</text>
</comment>
<evidence type="ECO:0000256" key="1">
    <source>
        <dbReference type="SAM" id="Phobius"/>
    </source>
</evidence>
<keyword evidence="1" id="KW-0472">Membrane</keyword>
<organism evidence="2 3">
    <name type="scientific">Ferruginivarius sediminum</name>
    <dbReference type="NCBI Taxonomy" id="2661937"/>
    <lineage>
        <taxon>Bacteria</taxon>
        <taxon>Pseudomonadati</taxon>
        <taxon>Pseudomonadota</taxon>
        <taxon>Alphaproteobacteria</taxon>
        <taxon>Rhodospirillales</taxon>
        <taxon>Rhodospirillaceae</taxon>
        <taxon>Ferruginivarius</taxon>
    </lineage>
</organism>
<evidence type="ECO:0000313" key="3">
    <source>
        <dbReference type="Proteomes" id="UP000253941"/>
    </source>
</evidence>